<accession>Q2UHS4</accession>
<dbReference type="AlphaFoldDB" id="Q2UHS4"/>
<evidence type="ECO:0000313" key="3">
    <source>
        <dbReference type="Proteomes" id="UP000006564"/>
    </source>
</evidence>
<dbReference type="VEuPathDB" id="FungiDB:AO090023000331"/>
<feature type="region of interest" description="Disordered" evidence="1">
    <location>
        <begin position="1"/>
        <end position="20"/>
    </location>
</feature>
<gene>
    <name evidence="2" type="ORF">AO090023000331</name>
</gene>
<reference evidence="2 3" key="1">
    <citation type="journal article" date="2005" name="Nature">
        <title>Genome sequencing and analysis of Aspergillus oryzae.</title>
        <authorList>
            <person name="Machida M."/>
            <person name="Asai K."/>
            <person name="Sano M."/>
            <person name="Tanaka T."/>
            <person name="Kumagai T."/>
            <person name="Terai G."/>
            <person name="Kusumoto K."/>
            <person name="Arima T."/>
            <person name="Akita O."/>
            <person name="Kashiwagi Y."/>
            <person name="Abe K."/>
            <person name="Gomi K."/>
            <person name="Horiuchi H."/>
            <person name="Kitamoto K."/>
            <person name="Kobayashi T."/>
            <person name="Takeuchi M."/>
            <person name="Denning D.W."/>
            <person name="Galagan J.E."/>
            <person name="Nierman W.C."/>
            <person name="Yu J."/>
            <person name="Archer D.B."/>
            <person name="Bennett J.W."/>
            <person name="Bhatnagar D."/>
            <person name="Cleveland T.E."/>
            <person name="Fedorova N.D."/>
            <person name="Gotoh O."/>
            <person name="Horikawa H."/>
            <person name="Hosoyama A."/>
            <person name="Ichinomiya M."/>
            <person name="Igarashi R."/>
            <person name="Iwashita K."/>
            <person name="Juvvadi P.R."/>
            <person name="Kato M."/>
            <person name="Kato Y."/>
            <person name="Kin T."/>
            <person name="Kokubun A."/>
            <person name="Maeda H."/>
            <person name="Maeyama N."/>
            <person name="Maruyama J."/>
            <person name="Nagasaki H."/>
            <person name="Nakajima T."/>
            <person name="Oda K."/>
            <person name="Okada K."/>
            <person name="Paulsen I."/>
            <person name="Sakamoto K."/>
            <person name="Sawano T."/>
            <person name="Takahashi M."/>
            <person name="Takase K."/>
            <person name="Terabayashi Y."/>
            <person name="Wortman J."/>
            <person name="Yamada O."/>
            <person name="Yamagata Y."/>
            <person name="Anazawa H."/>
            <person name="Hata Y."/>
            <person name="Koide Y."/>
            <person name="Komori T."/>
            <person name="Koyama Y."/>
            <person name="Minetoki T."/>
            <person name="Suharnan S."/>
            <person name="Tanaka A."/>
            <person name="Isono K."/>
            <person name="Kuhara S."/>
            <person name="Ogasawara N."/>
            <person name="Kikuchi H."/>
        </authorList>
    </citation>
    <scope>NUCLEOTIDE SEQUENCE [LARGE SCALE GENOMIC DNA]</scope>
    <source>
        <strain evidence="3">ATCC 42149 / RIB 40</strain>
    </source>
</reference>
<dbReference type="KEGG" id="aor:AO090023000331"/>
<dbReference type="RefSeq" id="XP_023090556.1">
    <property type="nucleotide sequence ID" value="XM_023235543.1"/>
</dbReference>
<proteinExistence type="predicted"/>
<dbReference type="HOGENOM" id="CLU_1377833_0_0_1"/>
<dbReference type="EMBL" id="AP007157">
    <property type="protein sequence ID" value="BAE58891.1"/>
    <property type="molecule type" value="Genomic_DNA"/>
</dbReference>
<evidence type="ECO:0000256" key="1">
    <source>
        <dbReference type="SAM" id="MobiDB-lite"/>
    </source>
</evidence>
<dbReference type="GeneID" id="5992895"/>
<sequence length="198" mass="20621">MTSTVEALTGNPRSHERKHNRPIIHNPCFYASCFLPAQALIQRKHTSVPTRHASQFASGIRLTLAMLDNVMGATVARNLAVIARAALRAAAGLNHTTGLVVAAAVGEVVGLVVEVEGLVARAVSEPGQNASVGAGAFALDPDDPVVGLVVVLELLAVSDGDGTGHGGWHWGWVGQDGGDEWEGGEEGFELHFCDCSLG</sequence>
<name>Q2UHS4_ASPOR</name>
<evidence type="ECO:0000313" key="2">
    <source>
        <dbReference type="EMBL" id="BAE58891.1"/>
    </source>
</evidence>
<organism evidence="2 3">
    <name type="scientific">Aspergillus oryzae (strain ATCC 42149 / RIB 40)</name>
    <name type="common">Yellow koji mold</name>
    <dbReference type="NCBI Taxonomy" id="510516"/>
    <lineage>
        <taxon>Eukaryota</taxon>
        <taxon>Fungi</taxon>
        <taxon>Dikarya</taxon>
        <taxon>Ascomycota</taxon>
        <taxon>Pezizomycotina</taxon>
        <taxon>Eurotiomycetes</taxon>
        <taxon>Eurotiomycetidae</taxon>
        <taxon>Eurotiales</taxon>
        <taxon>Aspergillaceae</taxon>
        <taxon>Aspergillus</taxon>
        <taxon>Aspergillus subgen. Circumdati</taxon>
    </lineage>
</organism>
<protein>
    <submittedName>
        <fullName evidence="2">DNA, SC023</fullName>
    </submittedName>
</protein>
<dbReference type="Proteomes" id="UP000006564">
    <property type="component" value="Chromosome 3"/>
</dbReference>
<dbReference type="EMBL" id="BA000051">
    <property type="protein sequence ID" value="BAE58891.1"/>
    <property type="molecule type" value="Genomic_DNA"/>
</dbReference>
<keyword evidence="3" id="KW-1185">Reference proteome</keyword>